<evidence type="ECO:0000313" key="1">
    <source>
        <dbReference type="EMBL" id="VEL43660.1"/>
    </source>
</evidence>
<evidence type="ECO:0000313" key="2">
    <source>
        <dbReference type="Proteomes" id="UP000784294"/>
    </source>
</evidence>
<comment type="caution">
    <text evidence="1">The sequence shown here is derived from an EMBL/GenBank/DDBJ whole genome shotgun (WGS) entry which is preliminary data.</text>
</comment>
<reference evidence="1" key="1">
    <citation type="submission" date="2018-11" db="EMBL/GenBank/DDBJ databases">
        <authorList>
            <consortium name="Pathogen Informatics"/>
        </authorList>
    </citation>
    <scope>NUCLEOTIDE SEQUENCE</scope>
</reference>
<sequence>EGGLIKRLDRTSHPFRRPSASVLASNCENADFPPPTLRLLFHSSHRHTDTSAHIPLAGFLPHLTRSFHTRPSASFLLSPARLIKDQPRQDQSDMSGHMVCHLGHLTLLRIQIG</sequence>
<keyword evidence="2" id="KW-1185">Reference proteome</keyword>
<dbReference type="Proteomes" id="UP000784294">
    <property type="component" value="Unassembled WGS sequence"/>
</dbReference>
<feature type="non-terminal residue" evidence="1">
    <location>
        <position position="1"/>
    </location>
</feature>
<protein>
    <submittedName>
        <fullName evidence="1">Uncharacterized protein</fullName>
    </submittedName>
</protein>
<accession>A0A3S5C995</accession>
<proteinExistence type="predicted"/>
<organism evidence="1 2">
    <name type="scientific">Protopolystoma xenopodis</name>
    <dbReference type="NCBI Taxonomy" id="117903"/>
    <lineage>
        <taxon>Eukaryota</taxon>
        <taxon>Metazoa</taxon>
        <taxon>Spiralia</taxon>
        <taxon>Lophotrochozoa</taxon>
        <taxon>Platyhelminthes</taxon>
        <taxon>Monogenea</taxon>
        <taxon>Polyopisthocotylea</taxon>
        <taxon>Polystomatidea</taxon>
        <taxon>Polystomatidae</taxon>
        <taxon>Protopolystoma</taxon>
    </lineage>
</organism>
<dbReference type="EMBL" id="CAAALY010283783">
    <property type="protein sequence ID" value="VEL43660.1"/>
    <property type="molecule type" value="Genomic_DNA"/>
</dbReference>
<name>A0A3S5C995_9PLAT</name>
<gene>
    <name evidence="1" type="ORF">PXEA_LOCUS37100</name>
</gene>
<dbReference type="AlphaFoldDB" id="A0A3S5C995"/>